<dbReference type="InterPro" id="IPR020846">
    <property type="entry name" value="MFS_dom"/>
</dbReference>
<keyword evidence="3 7" id="KW-0812">Transmembrane</keyword>
<feature type="transmembrane region" description="Helical" evidence="7">
    <location>
        <begin position="186"/>
        <end position="206"/>
    </location>
</feature>
<keyword evidence="4 7" id="KW-1133">Transmembrane helix</keyword>
<evidence type="ECO:0000256" key="7">
    <source>
        <dbReference type="SAM" id="Phobius"/>
    </source>
</evidence>
<dbReference type="SUPFAM" id="SSF103473">
    <property type="entry name" value="MFS general substrate transporter"/>
    <property type="match status" value="1"/>
</dbReference>
<evidence type="ECO:0000313" key="9">
    <source>
        <dbReference type="EMBL" id="KAK7253598.1"/>
    </source>
</evidence>
<gene>
    <name evidence="9" type="primary">NRT2.2</name>
    <name evidence="9" type="ORF">SO694_000011341</name>
</gene>
<evidence type="ECO:0000313" key="10">
    <source>
        <dbReference type="Proteomes" id="UP001363151"/>
    </source>
</evidence>
<evidence type="ECO:0000256" key="6">
    <source>
        <dbReference type="ARBA" id="ARBA00023136"/>
    </source>
</evidence>
<evidence type="ECO:0000256" key="3">
    <source>
        <dbReference type="ARBA" id="ARBA00022692"/>
    </source>
</evidence>
<dbReference type="Gene3D" id="1.20.1250.20">
    <property type="entry name" value="MFS general substrate transporter like domains"/>
    <property type="match status" value="2"/>
</dbReference>
<evidence type="ECO:0000256" key="4">
    <source>
        <dbReference type="ARBA" id="ARBA00022989"/>
    </source>
</evidence>
<protein>
    <submittedName>
        <fullName evidence="9">Nitrate transporter</fullName>
    </submittedName>
</protein>
<accession>A0ABR1GCX4</accession>
<feature type="transmembrane region" description="Helical" evidence="7">
    <location>
        <begin position="438"/>
        <end position="457"/>
    </location>
</feature>
<feature type="domain" description="Major facilitator superfamily (MFS) profile" evidence="8">
    <location>
        <begin position="64"/>
        <end position="462"/>
    </location>
</feature>
<feature type="transmembrane region" description="Helical" evidence="7">
    <location>
        <begin position="100"/>
        <end position="118"/>
    </location>
</feature>
<feature type="transmembrane region" description="Helical" evidence="7">
    <location>
        <begin position="352"/>
        <end position="372"/>
    </location>
</feature>
<keyword evidence="6 7" id="KW-0472">Membrane</keyword>
<keyword evidence="5" id="KW-0534">Nitrate assimilation</keyword>
<evidence type="ECO:0000256" key="1">
    <source>
        <dbReference type="ARBA" id="ARBA00004141"/>
    </source>
</evidence>
<dbReference type="PROSITE" id="PS50850">
    <property type="entry name" value="MFS"/>
    <property type="match status" value="1"/>
</dbReference>
<organism evidence="9 10">
    <name type="scientific">Aureococcus anophagefferens</name>
    <name type="common">Harmful bloom alga</name>
    <dbReference type="NCBI Taxonomy" id="44056"/>
    <lineage>
        <taxon>Eukaryota</taxon>
        <taxon>Sar</taxon>
        <taxon>Stramenopiles</taxon>
        <taxon>Ochrophyta</taxon>
        <taxon>Pelagophyceae</taxon>
        <taxon>Pelagomonadales</taxon>
        <taxon>Pelagomonadaceae</taxon>
        <taxon>Aureococcus</taxon>
    </lineage>
</organism>
<reference evidence="9 10" key="1">
    <citation type="submission" date="2024-03" db="EMBL/GenBank/DDBJ databases">
        <title>Aureococcus anophagefferens CCMP1851 and Kratosvirus quantuckense: Draft genome of a second virus-susceptible host strain in the model system.</title>
        <authorList>
            <person name="Chase E."/>
            <person name="Truchon A.R."/>
            <person name="Schepens W."/>
            <person name="Wilhelm S.W."/>
        </authorList>
    </citation>
    <scope>NUCLEOTIDE SEQUENCE [LARGE SCALE GENOMIC DNA]</scope>
    <source>
        <strain evidence="9 10">CCMP1851</strain>
    </source>
</reference>
<feature type="transmembrane region" description="Helical" evidence="7">
    <location>
        <begin position="310"/>
        <end position="331"/>
    </location>
</feature>
<feature type="transmembrane region" description="Helical" evidence="7">
    <location>
        <begin position="378"/>
        <end position="403"/>
    </location>
</feature>
<dbReference type="InterPro" id="IPR044772">
    <property type="entry name" value="NO3_transporter"/>
</dbReference>
<feature type="transmembrane region" description="Helical" evidence="7">
    <location>
        <begin position="130"/>
        <end position="148"/>
    </location>
</feature>
<comment type="similarity">
    <text evidence="2">Belongs to the major facilitator superfamily. Nitrate/nitrite porter (TC 2.A.1.8) family.</text>
</comment>
<comment type="caution">
    <text evidence="9">The sequence shown here is derived from an EMBL/GenBank/DDBJ whole genome shotgun (WGS) entry which is preliminary data.</text>
</comment>
<name>A0ABR1GCX4_AURAN</name>
<keyword evidence="10" id="KW-1185">Reference proteome</keyword>
<evidence type="ECO:0000259" key="8">
    <source>
        <dbReference type="PROSITE" id="PS50850"/>
    </source>
</evidence>
<dbReference type="PANTHER" id="PTHR23515">
    <property type="entry name" value="HIGH-AFFINITY NITRATE TRANSPORTER 2.3"/>
    <property type="match status" value="1"/>
</dbReference>
<feature type="transmembrane region" description="Helical" evidence="7">
    <location>
        <begin position="67"/>
        <end position="88"/>
    </location>
</feature>
<proteinExistence type="inferred from homology"/>
<dbReference type="EMBL" id="JBBJCI010000035">
    <property type="protein sequence ID" value="KAK7253598.1"/>
    <property type="molecule type" value="Genomic_DNA"/>
</dbReference>
<dbReference type="InterPro" id="IPR011701">
    <property type="entry name" value="MFS"/>
</dbReference>
<feature type="transmembrane region" description="Helical" evidence="7">
    <location>
        <begin position="155"/>
        <end position="174"/>
    </location>
</feature>
<feature type="transmembrane region" description="Helical" evidence="7">
    <location>
        <begin position="410"/>
        <end position="432"/>
    </location>
</feature>
<dbReference type="Pfam" id="PF07690">
    <property type="entry name" value="MFS_1"/>
    <property type="match status" value="1"/>
</dbReference>
<comment type="subcellular location">
    <subcellularLocation>
        <location evidence="1">Membrane</location>
        <topology evidence="1">Multi-pass membrane protein</topology>
    </subcellularLocation>
</comment>
<dbReference type="Proteomes" id="UP001363151">
    <property type="component" value="Unassembled WGS sequence"/>
</dbReference>
<evidence type="ECO:0000256" key="5">
    <source>
        <dbReference type="ARBA" id="ARBA00023063"/>
    </source>
</evidence>
<evidence type="ECO:0000256" key="2">
    <source>
        <dbReference type="ARBA" id="ARBA00008432"/>
    </source>
</evidence>
<sequence length="484" mass="50186">MPPTTELAAPERAPALPTTDEQKYPCVTGADGVPRISGVAVDPAQGFKATELQLCTLKRPHMRAFHFQWLSFFVAFVVWFAYAPLLVVIREDLGIAKRGIWLSNICNVAACVVARFVVGPLGDTYGAVKVQTGLLVFAGACTLLAGTVQTLAQLCALRFLIGVGGATFVITQLWSSEMFATGVVGTANAVTGGWGNCGGGFTILVMGLQYEALRDGGLSDEQAWRRAFFAPGAAVLAVAAAMRVSADESPRGTLDDAAAAGARAKVTVAASTRGGFANANSWILGVQYAACFGVELHVNNAMAMYFYDRYGLSVGTAGTLASLFGWMNLFARGLGGLASDAANRRLGMRGRLLVHTAYLFAEGAILVAFSYVDALAPAVAALVCFSICVQAAEGTTFAIVPYVAPKSLGAVAGVVGAGGNVGAVAWGLLFMFGSDGAAGYRALGAIIIASSFLSVFIRIDGEGSLFSNDDKKAPDPAPGRDAEA</sequence>
<dbReference type="InterPro" id="IPR036259">
    <property type="entry name" value="MFS_trans_sf"/>
</dbReference>